<dbReference type="Proteomes" id="UP000255036">
    <property type="component" value="Unassembled WGS sequence"/>
</dbReference>
<evidence type="ECO:0000313" key="1">
    <source>
        <dbReference type="EMBL" id="RDU23249.1"/>
    </source>
</evidence>
<reference evidence="1 2" key="1">
    <citation type="submission" date="2018-07" db="EMBL/GenBank/DDBJ databases">
        <title>Anaerosacharophilus polymeroproducens gen. nov. sp. nov., an anaerobic bacterium isolated from salt field.</title>
        <authorList>
            <person name="Kim W."/>
            <person name="Yang S.-H."/>
            <person name="Oh J."/>
            <person name="Lee J.-H."/>
            <person name="Kwon K.K."/>
        </authorList>
    </citation>
    <scope>NUCLEOTIDE SEQUENCE [LARGE SCALE GENOMIC DNA]</scope>
    <source>
        <strain evidence="1 2">MCWD5</strain>
    </source>
</reference>
<protein>
    <submittedName>
        <fullName evidence="1">Uncharacterized protein</fullName>
    </submittedName>
</protein>
<gene>
    <name evidence="1" type="ORF">DWV06_10765</name>
</gene>
<sequence length="98" mass="11355">MKDRVKINLPKFKYLRSNLSKAVSDVMDTDKGITFGTYTNLSIRSQLETIYNNQFTQMDKSISLLKTDIKVMRQIQGMFEKVDRLGALHIRLKVKKNG</sequence>
<dbReference type="EMBL" id="QRCT01000032">
    <property type="protein sequence ID" value="RDU23249.1"/>
    <property type="molecule type" value="Genomic_DNA"/>
</dbReference>
<evidence type="ECO:0000313" key="2">
    <source>
        <dbReference type="Proteomes" id="UP000255036"/>
    </source>
</evidence>
<keyword evidence="2" id="KW-1185">Reference proteome</keyword>
<accession>A0A371AUN2</accession>
<dbReference type="AlphaFoldDB" id="A0A371AUN2"/>
<dbReference type="RefSeq" id="WP_115482193.1">
    <property type="nucleotide sequence ID" value="NZ_QRCT01000032.1"/>
</dbReference>
<proteinExistence type="predicted"/>
<name>A0A371AUN2_9FIRM</name>
<comment type="caution">
    <text evidence="1">The sequence shown here is derived from an EMBL/GenBank/DDBJ whole genome shotgun (WGS) entry which is preliminary data.</text>
</comment>
<organism evidence="1 2">
    <name type="scientific">Anaerosacchariphilus polymeriproducens</name>
    <dbReference type="NCBI Taxonomy" id="1812858"/>
    <lineage>
        <taxon>Bacteria</taxon>
        <taxon>Bacillati</taxon>
        <taxon>Bacillota</taxon>
        <taxon>Clostridia</taxon>
        <taxon>Lachnospirales</taxon>
        <taxon>Lachnospiraceae</taxon>
        <taxon>Anaerosacchariphilus</taxon>
    </lineage>
</organism>